<organism evidence="1">
    <name type="scientific">hydrothermal vent metagenome</name>
    <dbReference type="NCBI Taxonomy" id="652676"/>
    <lineage>
        <taxon>unclassified sequences</taxon>
        <taxon>metagenomes</taxon>
        <taxon>ecological metagenomes</taxon>
    </lineage>
</organism>
<dbReference type="AlphaFoldDB" id="A0A3B0VDG9"/>
<evidence type="ECO:0000313" key="1">
    <source>
        <dbReference type="EMBL" id="VAW30006.1"/>
    </source>
</evidence>
<sequence>MCAAYLKACNRALEEANRSMGGIQIRQLYDDIRFMESSEGWSVPLERVRDGKQVYFRYANRNFSIKIRRESTGNQATEIGVANAFAVQRLATVCLGGRTNPQPISKYQPNL</sequence>
<gene>
    <name evidence="1" type="ORF">MNBD_BACTEROID07-1721</name>
</gene>
<name>A0A3B0VDG9_9ZZZZ</name>
<proteinExistence type="predicted"/>
<accession>A0A3B0VDG9</accession>
<protein>
    <submittedName>
        <fullName evidence="1">Uncharacterized protein</fullName>
    </submittedName>
</protein>
<dbReference type="EMBL" id="UOET01000455">
    <property type="protein sequence ID" value="VAW30006.1"/>
    <property type="molecule type" value="Genomic_DNA"/>
</dbReference>
<reference evidence="1" key="1">
    <citation type="submission" date="2018-06" db="EMBL/GenBank/DDBJ databases">
        <authorList>
            <person name="Zhirakovskaya E."/>
        </authorList>
    </citation>
    <scope>NUCLEOTIDE SEQUENCE</scope>
</reference>